<evidence type="ECO:0000256" key="9">
    <source>
        <dbReference type="ARBA" id="ARBA00023004"/>
    </source>
</evidence>
<evidence type="ECO:0000256" key="6">
    <source>
        <dbReference type="ARBA" id="ARBA00022723"/>
    </source>
</evidence>
<dbReference type="PANTHER" id="PTHR15422:SF45">
    <property type="entry name" value="CYTOCHROME B561 DOMAIN-CONTAINING PROTEIN"/>
    <property type="match status" value="1"/>
</dbReference>
<evidence type="ECO:0000256" key="11">
    <source>
        <dbReference type="ARBA" id="ARBA00024225"/>
    </source>
</evidence>
<keyword evidence="7" id="KW-0249">Electron transport</keyword>
<keyword evidence="5 12" id="KW-0812">Transmembrane</keyword>
<proteinExistence type="predicted"/>
<sequence>MENTPESAGEPKRAAAPQHIKYWRAIIFEVIIILLAAILAGILVYWSFSSEGFVLFAFHPALESLGMVLFMATAIYMCSSQFLTRPEPQPSKIRNFLHWLLNTISVFAIAVGVLIITWNKFLMDQNHFETAHAIVGLSSFISMCLTVALGAASNSPKHRQNIALKLFYLSFGLLTYWLGAASLMLGFLKEDQTNGKFSVALIAILAFWFIVSWKPLEDFCNRLQNACQSRNMIA</sequence>
<dbReference type="GO" id="GO:0046872">
    <property type="term" value="F:metal ion binding"/>
    <property type="evidence" value="ECO:0007669"/>
    <property type="project" value="UniProtKB-KW"/>
</dbReference>
<dbReference type="EMBL" id="LR899012">
    <property type="protein sequence ID" value="CAD7089253.1"/>
    <property type="molecule type" value="Genomic_DNA"/>
</dbReference>
<dbReference type="OMA" id="TYHCFNK"/>
<comment type="subcellular location">
    <subcellularLocation>
        <location evidence="2">Membrane</location>
        <topology evidence="2">Multi-pass membrane protein</topology>
    </subcellularLocation>
</comment>
<evidence type="ECO:0000256" key="12">
    <source>
        <dbReference type="SAM" id="Phobius"/>
    </source>
</evidence>
<evidence type="ECO:0000313" key="15">
    <source>
        <dbReference type="Proteomes" id="UP000594454"/>
    </source>
</evidence>
<feature type="domain" description="Cytochrome b561" evidence="13">
    <location>
        <begin position="58"/>
        <end position="187"/>
    </location>
</feature>
<keyword evidence="9" id="KW-0408">Iron</keyword>
<dbReference type="SMART" id="SM00665">
    <property type="entry name" value="B561"/>
    <property type="match status" value="1"/>
</dbReference>
<keyword evidence="3" id="KW-0813">Transport</keyword>
<dbReference type="GO" id="GO:0140571">
    <property type="term" value="F:transmembrane ascorbate ferrireductase activity"/>
    <property type="evidence" value="ECO:0007669"/>
    <property type="project" value="UniProtKB-EC"/>
</dbReference>
<dbReference type="InterPro" id="IPR006593">
    <property type="entry name" value="Cyt_b561/ferric_Rdtase_TM"/>
</dbReference>
<evidence type="ECO:0000256" key="5">
    <source>
        <dbReference type="ARBA" id="ARBA00022692"/>
    </source>
</evidence>
<feature type="transmembrane region" description="Helical" evidence="12">
    <location>
        <begin position="22"/>
        <end position="48"/>
    </location>
</feature>
<evidence type="ECO:0000256" key="4">
    <source>
        <dbReference type="ARBA" id="ARBA00022617"/>
    </source>
</evidence>
<comment type="cofactor">
    <cofactor evidence="1">
        <name>heme b</name>
        <dbReference type="ChEBI" id="CHEBI:60344"/>
    </cofactor>
</comment>
<dbReference type="Proteomes" id="UP000594454">
    <property type="component" value="Chromosome 4"/>
</dbReference>
<evidence type="ECO:0000256" key="10">
    <source>
        <dbReference type="ARBA" id="ARBA00023136"/>
    </source>
</evidence>
<feature type="transmembrane region" description="Helical" evidence="12">
    <location>
        <begin position="130"/>
        <end position="154"/>
    </location>
</feature>
<name>A0A7R8YXR0_HERIL</name>
<dbReference type="FunCoup" id="A0A7R8YXR0">
    <property type="interactions" value="18"/>
</dbReference>
<keyword evidence="10 12" id="KW-0472">Membrane</keyword>
<accession>A0A7R8YXR0</accession>
<keyword evidence="6" id="KW-0479">Metal-binding</keyword>
<dbReference type="GO" id="GO:0016020">
    <property type="term" value="C:membrane"/>
    <property type="evidence" value="ECO:0007669"/>
    <property type="project" value="UniProtKB-SubCell"/>
</dbReference>
<keyword evidence="15" id="KW-1185">Reference proteome</keyword>
<dbReference type="InterPro" id="IPR045150">
    <property type="entry name" value="CYB561D1/2"/>
</dbReference>
<dbReference type="Pfam" id="PF03188">
    <property type="entry name" value="Cytochrom_B561"/>
    <property type="match status" value="1"/>
</dbReference>
<gene>
    <name evidence="14" type="ORF">HERILL_LOCUS11819</name>
</gene>
<evidence type="ECO:0000256" key="3">
    <source>
        <dbReference type="ARBA" id="ARBA00022448"/>
    </source>
</evidence>
<dbReference type="OrthoDB" id="432881at2759"/>
<dbReference type="EC" id="7.2.1.3" evidence="11"/>
<feature type="transmembrane region" description="Helical" evidence="12">
    <location>
        <begin position="99"/>
        <end position="118"/>
    </location>
</feature>
<keyword evidence="4" id="KW-0349">Heme</keyword>
<dbReference type="Gene3D" id="1.20.120.1770">
    <property type="match status" value="1"/>
</dbReference>
<evidence type="ECO:0000256" key="1">
    <source>
        <dbReference type="ARBA" id="ARBA00001970"/>
    </source>
</evidence>
<dbReference type="InParanoid" id="A0A7R8YXR0"/>
<feature type="transmembrane region" description="Helical" evidence="12">
    <location>
        <begin position="194"/>
        <end position="213"/>
    </location>
</feature>
<evidence type="ECO:0000259" key="13">
    <source>
        <dbReference type="SMART" id="SM00665"/>
    </source>
</evidence>
<evidence type="ECO:0000256" key="2">
    <source>
        <dbReference type="ARBA" id="ARBA00004141"/>
    </source>
</evidence>
<organism evidence="14 15">
    <name type="scientific">Hermetia illucens</name>
    <name type="common">Black soldier fly</name>
    <dbReference type="NCBI Taxonomy" id="343691"/>
    <lineage>
        <taxon>Eukaryota</taxon>
        <taxon>Metazoa</taxon>
        <taxon>Ecdysozoa</taxon>
        <taxon>Arthropoda</taxon>
        <taxon>Hexapoda</taxon>
        <taxon>Insecta</taxon>
        <taxon>Pterygota</taxon>
        <taxon>Neoptera</taxon>
        <taxon>Endopterygota</taxon>
        <taxon>Diptera</taxon>
        <taxon>Brachycera</taxon>
        <taxon>Stratiomyomorpha</taxon>
        <taxon>Stratiomyidae</taxon>
        <taxon>Hermetiinae</taxon>
        <taxon>Hermetia</taxon>
    </lineage>
</organism>
<dbReference type="AlphaFoldDB" id="A0A7R8YXR0"/>
<dbReference type="PANTHER" id="PTHR15422">
    <property type="entry name" value="OS05G0565100 PROTEIN"/>
    <property type="match status" value="1"/>
</dbReference>
<evidence type="ECO:0000256" key="7">
    <source>
        <dbReference type="ARBA" id="ARBA00022982"/>
    </source>
</evidence>
<feature type="transmembrane region" description="Helical" evidence="12">
    <location>
        <begin position="54"/>
        <end position="78"/>
    </location>
</feature>
<dbReference type="GO" id="GO:0140575">
    <property type="term" value="F:transmembrane monodehydroascorbate reductase activity"/>
    <property type="evidence" value="ECO:0007669"/>
    <property type="project" value="InterPro"/>
</dbReference>
<protein>
    <recommendedName>
        <fullName evidence="11">ascorbate ferrireductase (transmembrane)</fullName>
        <ecNumber evidence="11">7.2.1.3</ecNumber>
    </recommendedName>
</protein>
<reference evidence="14 15" key="1">
    <citation type="submission" date="2020-11" db="EMBL/GenBank/DDBJ databases">
        <authorList>
            <person name="Wallbank WR R."/>
            <person name="Pardo Diaz C."/>
            <person name="Kozak K."/>
            <person name="Martin S."/>
            <person name="Jiggins C."/>
            <person name="Moest M."/>
            <person name="Warren A I."/>
            <person name="Generalovic N T."/>
            <person name="Byers J.R.P. K."/>
            <person name="Montejo-Kovacevich G."/>
            <person name="Yen C E."/>
        </authorList>
    </citation>
    <scope>NUCLEOTIDE SEQUENCE [LARGE SCALE GENOMIC DNA]</scope>
</reference>
<keyword evidence="8 12" id="KW-1133">Transmembrane helix</keyword>
<evidence type="ECO:0000313" key="14">
    <source>
        <dbReference type="EMBL" id="CAD7089253.1"/>
    </source>
</evidence>
<feature type="transmembrane region" description="Helical" evidence="12">
    <location>
        <begin position="166"/>
        <end position="188"/>
    </location>
</feature>
<evidence type="ECO:0000256" key="8">
    <source>
        <dbReference type="ARBA" id="ARBA00022989"/>
    </source>
</evidence>